<reference evidence="1" key="1">
    <citation type="submission" date="2019-02" db="EMBL/GenBank/DDBJ databases">
        <authorList>
            <consortium name="Pathogen Informatics"/>
        </authorList>
    </citation>
    <scope>NUCLEOTIDE SEQUENCE</scope>
    <source>
        <strain evidence="1">3012STDY6733949</strain>
    </source>
</reference>
<evidence type="ECO:0008006" key="2">
    <source>
        <dbReference type="Google" id="ProtNLM"/>
    </source>
</evidence>
<gene>
    <name evidence="1" type="ORF">NCTC1935_03490</name>
</gene>
<dbReference type="EMBL" id="CAACYE010000005">
    <property type="protein sequence ID" value="VFA85650.1"/>
    <property type="molecule type" value="Genomic_DNA"/>
</dbReference>
<evidence type="ECO:0000313" key="1">
    <source>
        <dbReference type="EMBL" id="VFA85650.1"/>
    </source>
</evidence>
<accession>A0A449GIU9</accession>
<name>A0A449GIU9_NOCFR</name>
<sequence length="265" mass="28175">MTFDVAGYNSIIDGIEKFFTEVDYQINTGIPLAKTDGLDQPYVRLLAPLQNLVKTAATKLIEAAQWIWGKIKEIYHGIRAPYEMYTRSNEWASIRQIVTTAQSTIDPNNLEANRTWKGAAQLSYLKTGTAQSGAAKTLGDISDKARSALMDCAVGGFAFYAGILAITGNFLVGLLRAIAELASGVGAGVSIADIAATSGVGAAQLWAAVTALTAFLGLQYKAYGDINSTLSDNGTFPGGAWPASQASTFEDASVEGDNESKWRLN</sequence>
<dbReference type="AlphaFoldDB" id="A0A449GIU9"/>
<organism evidence="1">
    <name type="scientific">Nocardia farcinica</name>
    <dbReference type="NCBI Taxonomy" id="37329"/>
    <lineage>
        <taxon>Bacteria</taxon>
        <taxon>Bacillati</taxon>
        <taxon>Actinomycetota</taxon>
        <taxon>Actinomycetes</taxon>
        <taxon>Mycobacteriales</taxon>
        <taxon>Nocardiaceae</taxon>
        <taxon>Nocardia</taxon>
    </lineage>
</organism>
<dbReference type="RefSeq" id="WP_137353551.1">
    <property type="nucleotide sequence ID" value="NZ_CAACYE020000001.1"/>
</dbReference>
<protein>
    <recommendedName>
        <fullName evidence="2">ESX-1 secretion-associated protein EspA/EspE-like domain-containing protein</fullName>
    </recommendedName>
</protein>
<proteinExistence type="predicted"/>